<evidence type="ECO:0000313" key="5">
    <source>
        <dbReference type="Proteomes" id="UP001201161"/>
    </source>
</evidence>
<keyword evidence="5" id="KW-1185">Reference proteome</keyword>
<evidence type="ECO:0000256" key="1">
    <source>
        <dbReference type="ARBA" id="ARBA00022679"/>
    </source>
</evidence>
<reference evidence="4 5" key="1">
    <citation type="submission" date="2022-01" db="EMBL/GenBank/DDBJ databases">
        <title>Nocardioides sp. nov., an actinomycete isolated from mining soil.</title>
        <authorList>
            <person name="Liu L."/>
        </authorList>
    </citation>
    <scope>NUCLEOTIDE SEQUENCE [LARGE SCALE GENOMIC DNA]</scope>
    <source>
        <strain evidence="4 5">KLBMP 9356</strain>
    </source>
</reference>
<dbReference type="PANTHER" id="PTHR43877:SF2">
    <property type="entry name" value="AMINOALKYLPHOSPHONATE N-ACETYLTRANSFERASE-RELATED"/>
    <property type="match status" value="1"/>
</dbReference>
<dbReference type="Gene3D" id="3.40.630.30">
    <property type="match status" value="1"/>
</dbReference>
<keyword evidence="2" id="KW-0012">Acyltransferase</keyword>
<comment type="caution">
    <text evidence="4">The sequence shown here is derived from an EMBL/GenBank/DDBJ whole genome shotgun (WGS) entry which is preliminary data.</text>
</comment>
<dbReference type="SUPFAM" id="SSF55729">
    <property type="entry name" value="Acyl-CoA N-acyltransferases (Nat)"/>
    <property type="match status" value="1"/>
</dbReference>
<protein>
    <submittedName>
        <fullName evidence="4">GNAT family N-acetyltransferase</fullName>
    </submittedName>
</protein>
<dbReference type="EMBL" id="JAKJHZ010000009">
    <property type="protein sequence ID" value="MCF6378900.1"/>
    <property type="molecule type" value="Genomic_DNA"/>
</dbReference>
<dbReference type="InterPro" id="IPR016181">
    <property type="entry name" value="Acyl_CoA_acyltransferase"/>
</dbReference>
<evidence type="ECO:0000313" key="4">
    <source>
        <dbReference type="EMBL" id="MCF6378900.1"/>
    </source>
</evidence>
<accession>A0ABS9HCI0</accession>
<proteinExistence type="predicted"/>
<dbReference type="PROSITE" id="PS51186">
    <property type="entry name" value="GNAT"/>
    <property type="match status" value="1"/>
</dbReference>
<gene>
    <name evidence="4" type="ORF">L2K70_14890</name>
</gene>
<dbReference type="Pfam" id="PF00583">
    <property type="entry name" value="Acetyltransf_1"/>
    <property type="match status" value="1"/>
</dbReference>
<dbReference type="InterPro" id="IPR000182">
    <property type="entry name" value="GNAT_dom"/>
</dbReference>
<keyword evidence="1" id="KW-0808">Transferase</keyword>
<dbReference type="CDD" id="cd04301">
    <property type="entry name" value="NAT_SF"/>
    <property type="match status" value="1"/>
</dbReference>
<name>A0ABS9HCI0_9ACTN</name>
<dbReference type="PANTHER" id="PTHR43877">
    <property type="entry name" value="AMINOALKYLPHOSPHONATE N-ACETYLTRANSFERASE-RELATED-RELATED"/>
    <property type="match status" value="1"/>
</dbReference>
<sequence>MTSVEIVRVGPDEWETFRDVRLASLAEAPGAFGASYDDWVHAPESRWRSRLTDVPFTVVAMSDGRGVGVVSGAQADGHVELISMWVAPDDRGTGLAGRLIDAVAEWASSGGHDTYLMVRDDNARALAAYEKAGFVDLGIPDGWPADAPLERRMRRARA</sequence>
<dbReference type="InterPro" id="IPR050832">
    <property type="entry name" value="Bact_Acetyltransf"/>
</dbReference>
<evidence type="ECO:0000259" key="3">
    <source>
        <dbReference type="PROSITE" id="PS51186"/>
    </source>
</evidence>
<feature type="domain" description="N-acetyltransferase" evidence="3">
    <location>
        <begin position="4"/>
        <end position="158"/>
    </location>
</feature>
<evidence type="ECO:0000256" key="2">
    <source>
        <dbReference type="ARBA" id="ARBA00023315"/>
    </source>
</evidence>
<dbReference type="Proteomes" id="UP001201161">
    <property type="component" value="Unassembled WGS sequence"/>
</dbReference>
<organism evidence="4 5">
    <name type="scientific">Nocardioides potassii</name>
    <dbReference type="NCBI Taxonomy" id="2911371"/>
    <lineage>
        <taxon>Bacteria</taxon>
        <taxon>Bacillati</taxon>
        <taxon>Actinomycetota</taxon>
        <taxon>Actinomycetes</taxon>
        <taxon>Propionibacteriales</taxon>
        <taxon>Nocardioidaceae</taxon>
        <taxon>Nocardioides</taxon>
    </lineage>
</organism>
<dbReference type="RefSeq" id="WP_236402969.1">
    <property type="nucleotide sequence ID" value="NZ_JAKJHZ010000009.1"/>
</dbReference>